<gene>
    <name evidence="3" type="ORF">OIDMADRAFT_133387</name>
</gene>
<proteinExistence type="inferred from homology"/>
<dbReference type="EMBL" id="KN832886">
    <property type="protein sequence ID" value="KIM95542.1"/>
    <property type="molecule type" value="Genomic_DNA"/>
</dbReference>
<dbReference type="GO" id="GO:0043386">
    <property type="term" value="P:mycotoxin biosynthetic process"/>
    <property type="evidence" value="ECO:0007669"/>
    <property type="project" value="InterPro"/>
</dbReference>
<evidence type="ECO:0000313" key="3">
    <source>
        <dbReference type="EMBL" id="KIM95542.1"/>
    </source>
</evidence>
<dbReference type="Proteomes" id="UP000054321">
    <property type="component" value="Unassembled WGS sequence"/>
</dbReference>
<dbReference type="PANTHER" id="PTHR33365:SF4">
    <property type="entry name" value="CYCLOCHLOROTINE BIOSYNTHESIS PROTEIN O"/>
    <property type="match status" value="1"/>
</dbReference>
<dbReference type="InParanoid" id="A0A0C3D0V9"/>
<name>A0A0C3D0V9_OIDMZ</name>
<dbReference type="Pfam" id="PF11807">
    <property type="entry name" value="UstYa"/>
    <property type="match status" value="1"/>
</dbReference>
<dbReference type="HOGENOM" id="CLU_042941_2_3_1"/>
<dbReference type="STRING" id="913774.A0A0C3D0V9"/>
<comment type="similarity">
    <text evidence="2">Belongs to the ustYa family.</text>
</comment>
<evidence type="ECO:0008006" key="5">
    <source>
        <dbReference type="Google" id="ProtNLM"/>
    </source>
</evidence>
<dbReference type="OrthoDB" id="3687641at2759"/>
<organism evidence="3 4">
    <name type="scientific">Oidiodendron maius (strain Zn)</name>
    <dbReference type="NCBI Taxonomy" id="913774"/>
    <lineage>
        <taxon>Eukaryota</taxon>
        <taxon>Fungi</taxon>
        <taxon>Dikarya</taxon>
        <taxon>Ascomycota</taxon>
        <taxon>Pezizomycotina</taxon>
        <taxon>Leotiomycetes</taxon>
        <taxon>Leotiomycetes incertae sedis</taxon>
        <taxon>Myxotrichaceae</taxon>
        <taxon>Oidiodendron</taxon>
    </lineage>
</organism>
<dbReference type="PANTHER" id="PTHR33365">
    <property type="entry name" value="YALI0B05434P"/>
    <property type="match status" value="1"/>
</dbReference>
<keyword evidence="4" id="KW-1185">Reference proteome</keyword>
<dbReference type="InterPro" id="IPR021765">
    <property type="entry name" value="UstYa-like"/>
</dbReference>
<evidence type="ECO:0000256" key="1">
    <source>
        <dbReference type="ARBA" id="ARBA00004685"/>
    </source>
</evidence>
<dbReference type="AlphaFoldDB" id="A0A0C3D0V9"/>
<evidence type="ECO:0000313" key="4">
    <source>
        <dbReference type="Proteomes" id="UP000054321"/>
    </source>
</evidence>
<reference evidence="4" key="2">
    <citation type="submission" date="2015-01" db="EMBL/GenBank/DDBJ databases">
        <title>Evolutionary Origins and Diversification of the Mycorrhizal Mutualists.</title>
        <authorList>
            <consortium name="DOE Joint Genome Institute"/>
            <consortium name="Mycorrhizal Genomics Consortium"/>
            <person name="Kohler A."/>
            <person name="Kuo A."/>
            <person name="Nagy L.G."/>
            <person name="Floudas D."/>
            <person name="Copeland A."/>
            <person name="Barry K.W."/>
            <person name="Cichocki N."/>
            <person name="Veneault-Fourrey C."/>
            <person name="LaButti K."/>
            <person name="Lindquist E.A."/>
            <person name="Lipzen A."/>
            <person name="Lundell T."/>
            <person name="Morin E."/>
            <person name="Murat C."/>
            <person name="Riley R."/>
            <person name="Ohm R."/>
            <person name="Sun H."/>
            <person name="Tunlid A."/>
            <person name="Henrissat B."/>
            <person name="Grigoriev I.V."/>
            <person name="Hibbett D.S."/>
            <person name="Martin F."/>
        </authorList>
    </citation>
    <scope>NUCLEOTIDE SEQUENCE [LARGE SCALE GENOMIC DNA]</scope>
    <source>
        <strain evidence="4">Zn</strain>
    </source>
</reference>
<reference evidence="3 4" key="1">
    <citation type="submission" date="2014-04" db="EMBL/GenBank/DDBJ databases">
        <authorList>
            <consortium name="DOE Joint Genome Institute"/>
            <person name="Kuo A."/>
            <person name="Martino E."/>
            <person name="Perotto S."/>
            <person name="Kohler A."/>
            <person name="Nagy L.G."/>
            <person name="Floudas D."/>
            <person name="Copeland A."/>
            <person name="Barry K.W."/>
            <person name="Cichocki N."/>
            <person name="Veneault-Fourrey C."/>
            <person name="LaButti K."/>
            <person name="Lindquist E.A."/>
            <person name="Lipzen A."/>
            <person name="Lundell T."/>
            <person name="Morin E."/>
            <person name="Murat C."/>
            <person name="Sun H."/>
            <person name="Tunlid A."/>
            <person name="Henrissat B."/>
            <person name="Grigoriev I.V."/>
            <person name="Hibbett D.S."/>
            <person name="Martin F."/>
            <person name="Nordberg H.P."/>
            <person name="Cantor M.N."/>
            <person name="Hua S.X."/>
        </authorList>
    </citation>
    <scope>NUCLEOTIDE SEQUENCE [LARGE SCALE GENOMIC DNA]</scope>
    <source>
        <strain evidence="3 4">Zn</strain>
    </source>
</reference>
<accession>A0A0C3D0V9</accession>
<comment type="pathway">
    <text evidence="1">Mycotoxin biosynthesis.</text>
</comment>
<sequence length="226" mass="25625">MTAFSAGLMAATTRGEGTWGSFEDGFVEEQVITPSDVFELTRRVFTGGVDFGPDGTEILGPSDFVGEPTSEIDAAWDAIIGGESHYFSISEEEAIKLWGTDSDKYRDRIRGGWTGTLDLFHCLHCLNQLRKALRRDIYPEEEYRGMVHQLHCIDHLRQVIQCQATSVISPSEWHDHRGQYINPKQLHTCRNFEKLHQFSIARYNGSIAVPRTLRVPLHHKVQPPKS</sequence>
<protein>
    <recommendedName>
        <fullName evidence="5">DUF3328 domain containing protein</fullName>
    </recommendedName>
</protein>
<evidence type="ECO:0000256" key="2">
    <source>
        <dbReference type="ARBA" id="ARBA00035112"/>
    </source>
</evidence>